<feature type="compositionally biased region" description="Polar residues" evidence="1">
    <location>
        <begin position="255"/>
        <end position="268"/>
    </location>
</feature>
<keyword evidence="3" id="KW-1185">Reference proteome</keyword>
<feature type="region of interest" description="Disordered" evidence="1">
    <location>
        <begin position="1"/>
        <end position="25"/>
    </location>
</feature>
<dbReference type="AlphaFoldDB" id="A0A9W8XZB8"/>
<dbReference type="GeneID" id="80904966"/>
<organism evidence="2 3">
    <name type="scientific">Didymosphaeria variabile</name>
    <dbReference type="NCBI Taxonomy" id="1932322"/>
    <lineage>
        <taxon>Eukaryota</taxon>
        <taxon>Fungi</taxon>
        <taxon>Dikarya</taxon>
        <taxon>Ascomycota</taxon>
        <taxon>Pezizomycotina</taxon>
        <taxon>Dothideomycetes</taxon>
        <taxon>Pleosporomycetidae</taxon>
        <taxon>Pleosporales</taxon>
        <taxon>Massarineae</taxon>
        <taxon>Didymosphaeriaceae</taxon>
        <taxon>Didymosphaeria</taxon>
    </lineage>
</organism>
<dbReference type="OrthoDB" id="1911848at2759"/>
<name>A0A9W8XZB8_9PLEO</name>
<feature type="region of interest" description="Disordered" evidence="1">
    <location>
        <begin position="249"/>
        <end position="268"/>
    </location>
</feature>
<reference evidence="2" key="1">
    <citation type="submission" date="2022-10" db="EMBL/GenBank/DDBJ databases">
        <title>Tapping the CABI collections for fungal endophytes: first genome assemblies for Collariella, Neodidymelliopsis, Ascochyta clinopodiicola, Didymella pomorum, Didymosphaeria variabile, Neocosmospora piperis and Neocucurbitaria cava.</title>
        <authorList>
            <person name="Hill R."/>
        </authorList>
    </citation>
    <scope>NUCLEOTIDE SEQUENCE</scope>
    <source>
        <strain evidence="2">IMI 356815</strain>
    </source>
</reference>
<dbReference type="Proteomes" id="UP001140513">
    <property type="component" value="Unassembled WGS sequence"/>
</dbReference>
<protein>
    <submittedName>
        <fullName evidence="2">Uncharacterized protein</fullName>
    </submittedName>
</protein>
<evidence type="ECO:0000313" key="2">
    <source>
        <dbReference type="EMBL" id="KAJ4360869.1"/>
    </source>
</evidence>
<comment type="caution">
    <text evidence="2">The sequence shown here is derived from an EMBL/GenBank/DDBJ whole genome shotgun (WGS) entry which is preliminary data.</text>
</comment>
<evidence type="ECO:0000256" key="1">
    <source>
        <dbReference type="SAM" id="MobiDB-lite"/>
    </source>
</evidence>
<gene>
    <name evidence="2" type="ORF">N0V89_001436</name>
</gene>
<sequence>MGVKKKTSKTKSAAASRKRIGAKPNPEEIVQRFSSVPLPQSLKDVSYTRVNVLILAFAENDLSDMKVEIQEVTSAFESFNYNVELIEMSGDNAWLGLQTILTTFFNGANKDTLQIIYYSGHGYMSMRQQEDANDDNVPHEYRKVLITASGWGQNAYSDFGVAFSQAIRSISDKMCDKSTETLTAKTNRRLSRRFTNFHKPPQAHHILLRRSLRQKIMLERLEKKSAWHQRLRGKRIDYVALAGLNRRTNRRRTGAMSQDASNDNMDTP</sequence>
<evidence type="ECO:0000313" key="3">
    <source>
        <dbReference type="Proteomes" id="UP001140513"/>
    </source>
</evidence>
<dbReference type="EMBL" id="JAPEUX010000001">
    <property type="protein sequence ID" value="KAJ4360869.1"/>
    <property type="molecule type" value="Genomic_DNA"/>
</dbReference>
<proteinExistence type="predicted"/>
<dbReference type="RefSeq" id="XP_056077071.1">
    <property type="nucleotide sequence ID" value="XM_056210249.1"/>
</dbReference>
<accession>A0A9W8XZB8</accession>